<keyword evidence="3 8" id="KW-0812">Transmembrane</keyword>
<evidence type="ECO:0000256" key="1">
    <source>
        <dbReference type="ARBA" id="ARBA00004141"/>
    </source>
</evidence>
<evidence type="ECO:0000256" key="4">
    <source>
        <dbReference type="ARBA" id="ARBA00022729"/>
    </source>
</evidence>
<reference evidence="9 10" key="1">
    <citation type="submission" date="2024-05" db="EMBL/GenBank/DDBJ databases">
        <authorList>
            <person name="Wallberg A."/>
        </authorList>
    </citation>
    <scope>NUCLEOTIDE SEQUENCE [LARGE SCALE GENOMIC DNA]</scope>
</reference>
<dbReference type="InterPro" id="IPR025958">
    <property type="entry name" value="SID1_TM_fam"/>
</dbReference>
<keyword evidence="10" id="KW-1185">Reference proteome</keyword>
<comment type="similarity">
    <text evidence="2">Belongs to the SID1 family.</text>
</comment>
<dbReference type="GO" id="GO:0005886">
    <property type="term" value="C:plasma membrane"/>
    <property type="evidence" value="ECO:0007669"/>
    <property type="project" value="TreeGrafter"/>
</dbReference>
<comment type="caution">
    <text evidence="9">The sequence shown here is derived from an EMBL/GenBank/DDBJ whole genome shotgun (WGS) entry which is preliminary data.</text>
</comment>
<dbReference type="EMBL" id="CAXKWB010151794">
    <property type="protein sequence ID" value="CAL4248396.1"/>
    <property type="molecule type" value="Genomic_DNA"/>
</dbReference>
<feature type="non-terminal residue" evidence="9">
    <location>
        <position position="194"/>
    </location>
</feature>
<dbReference type="PANTHER" id="PTHR12185">
    <property type="entry name" value="SID1 TRANSMEMBRANE FAMILY MEMEBER"/>
    <property type="match status" value="1"/>
</dbReference>
<evidence type="ECO:0000256" key="8">
    <source>
        <dbReference type="SAM" id="Phobius"/>
    </source>
</evidence>
<keyword evidence="4" id="KW-0732">Signal</keyword>
<organism evidence="9 10">
    <name type="scientific">Meganyctiphanes norvegica</name>
    <name type="common">Northern krill</name>
    <name type="synonym">Thysanopoda norvegica</name>
    <dbReference type="NCBI Taxonomy" id="48144"/>
    <lineage>
        <taxon>Eukaryota</taxon>
        <taxon>Metazoa</taxon>
        <taxon>Ecdysozoa</taxon>
        <taxon>Arthropoda</taxon>
        <taxon>Crustacea</taxon>
        <taxon>Multicrustacea</taxon>
        <taxon>Malacostraca</taxon>
        <taxon>Eumalacostraca</taxon>
        <taxon>Eucarida</taxon>
        <taxon>Euphausiacea</taxon>
        <taxon>Euphausiidae</taxon>
        <taxon>Meganyctiphanes</taxon>
    </lineage>
</organism>
<dbReference type="PANTHER" id="PTHR12185:SF14">
    <property type="entry name" value="CHOLESTEROL UPTAKE PROTEIN 1"/>
    <property type="match status" value="1"/>
</dbReference>
<name>A0AAV2SWD0_MEGNR</name>
<dbReference type="GO" id="GO:0003725">
    <property type="term" value="F:double-stranded RNA binding"/>
    <property type="evidence" value="ECO:0007669"/>
    <property type="project" value="TreeGrafter"/>
</dbReference>
<keyword evidence="6 8" id="KW-0472">Membrane</keyword>
<protein>
    <recommendedName>
        <fullName evidence="11">SID1 transmembrane family member 2</fullName>
    </recommendedName>
</protein>
<keyword evidence="7" id="KW-0325">Glycoprotein</keyword>
<evidence type="ECO:0000313" key="10">
    <source>
        <dbReference type="Proteomes" id="UP001497623"/>
    </source>
</evidence>
<feature type="transmembrane region" description="Helical" evidence="8">
    <location>
        <begin position="130"/>
        <end position="157"/>
    </location>
</feature>
<dbReference type="AlphaFoldDB" id="A0AAV2SWD0"/>
<dbReference type="Pfam" id="PF13965">
    <property type="entry name" value="SID-1_RNA_chan"/>
    <property type="match status" value="1"/>
</dbReference>
<evidence type="ECO:0000256" key="6">
    <source>
        <dbReference type="ARBA" id="ARBA00023136"/>
    </source>
</evidence>
<evidence type="ECO:0000256" key="5">
    <source>
        <dbReference type="ARBA" id="ARBA00022989"/>
    </source>
</evidence>
<gene>
    <name evidence="9" type="ORF">MNOR_LOCUS41415</name>
</gene>
<dbReference type="GO" id="GO:0005764">
    <property type="term" value="C:lysosome"/>
    <property type="evidence" value="ECO:0007669"/>
    <property type="project" value="TreeGrafter"/>
</dbReference>
<comment type="subcellular location">
    <subcellularLocation>
        <location evidence="1">Membrane</location>
        <topology evidence="1">Multi-pass membrane protein</topology>
    </subcellularLocation>
</comment>
<evidence type="ECO:0000256" key="7">
    <source>
        <dbReference type="ARBA" id="ARBA00023180"/>
    </source>
</evidence>
<evidence type="ECO:0000313" key="9">
    <source>
        <dbReference type="EMBL" id="CAL4248396.1"/>
    </source>
</evidence>
<dbReference type="GO" id="GO:0051033">
    <property type="term" value="F:RNA transmembrane transporter activity"/>
    <property type="evidence" value="ECO:0007669"/>
    <property type="project" value="TreeGrafter"/>
</dbReference>
<keyword evidence="5 8" id="KW-1133">Transmembrane helix</keyword>
<accession>A0AAV2SWD0</accession>
<dbReference type="Proteomes" id="UP001497623">
    <property type="component" value="Unassembled WGS sequence"/>
</dbReference>
<proteinExistence type="inferred from homology"/>
<evidence type="ECO:0000256" key="3">
    <source>
        <dbReference type="ARBA" id="ARBA00022692"/>
    </source>
</evidence>
<evidence type="ECO:0008006" key="11">
    <source>
        <dbReference type="Google" id="ProtNLM"/>
    </source>
</evidence>
<sequence>FFFRLNQEKNVDVTPSQPVFYEFRFPDDVEMVLVRASASDDFCAMVSIQNITCPVFDSEENIQYGNSYQTMTYQAGITVRKENYPNGLYIVLVVLTNDEACSQSFRHLIHIHREKKVTLIVEEKITKLEYLAAIFAGLGFCAFFYIVTLILACISYIRQKRKGPLQRSLLDDSMISPEDGNFADPSPSYGTIQT</sequence>
<feature type="non-terminal residue" evidence="9">
    <location>
        <position position="1"/>
    </location>
</feature>
<evidence type="ECO:0000256" key="2">
    <source>
        <dbReference type="ARBA" id="ARBA00006618"/>
    </source>
</evidence>